<protein>
    <submittedName>
        <fullName evidence="8">Quinone-dependent dihydroorotate dehydrogenase</fullName>
    </submittedName>
</protein>
<dbReference type="Pfam" id="PF01180">
    <property type="entry name" value="DHO_dh"/>
    <property type="match status" value="1"/>
</dbReference>
<dbReference type="GO" id="GO:0004152">
    <property type="term" value="F:dihydroorotate dehydrogenase activity"/>
    <property type="evidence" value="ECO:0007669"/>
    <property type="project" value="TreeGrafter"/>
</dbReference>
<evidence type="ECO:0000256" key="4">
    <source>
        <dbReference type="ARBA" id="ARBA00022643"/>
    </source>
</evidence>
<dbReference type="Gene3D" id="3.20.20.70">
    <property type="entry name" value="Aldolase class I"/>
    <property type="match status" value="1"/>
</dbReference>
<evidence type="ECO:0000259" key="7">
    <source>
        <dbReference type="Pfam" id="PF01180"/>
    </source>
</evidence>
<dbReference type="GO" id="GO:0005737">
    <property type="term" value="C:cytoplasm"/>
    <property type="evidence" value="ECO:0007669"/>
    <property type="project" value="InterPro"/>
</dbReference>
<dbReference type="EMBL" id="JABCLD010000242">
    <property type="protein sequence ID" value="NMU24388.1"/>
    <property type="molecule type" value="Genomic_DNA"/>
</dbReference>
<reference evidence="8 9" key="1">
    <citation type="submission" date="2020-04" db="EMBL/GenBank/DDBJ databases">
        <title>Whole-genome sequencing of Vibrio spp. from China reveals different genetic environments of blaCTX-M-14 among diverse lineages.</title>
        <authorList>
            <person name="Zheng Z."/>
            <person name="Ye L."/>
            <person name="Chen S."/>
        </authorList>
    </citation>
    <scope>NUCLEOTIDE SEQUENCE [LARGE SCALE GENOMIC DNA]</scope>
    <source>
        <strain evidence="8 9">Vb0574</strain>
    </source>
</reference>
<dbReference type="GO" id="GO:0006207">
    <property type="term" value="P:'de novo' pyrimidine nucleobase biosynthetic process"/>
    <property type="evidence" value="ECO:0007669"/>
    <property type="project" value="TreeGrafter"/>
</dbReference>
<keyword evidence="5" id="KW-0665">Pyrimidine biosynthesis</keyword>
<name>A0A7Y0S194_VIBPH</name>
<dbReference type="SUPFAM" id="SSF51395">
    <property type="entry name" value="FMN-linked oxidoreductases"/>
    <property type="match status" value="1"/>
</dbReference>
<comment type="pathway">
    <text evidence="2">Pyrimidine metabolism; UMP biosynthesis via de novo pathway.</text>
</comment>
<accession>A0A7Y0S194</accession>
<evidence type="ECO:0000256" key="6">
    <source>
        <dbReference type="ARBA" id="ARBA00023002"/>
    </source>
</evidence>
<comment type="cofactor">
    <cofactor evidence="1">
        <name>FMN</name>
        <dbReference type="ChEBI" id="CHEBI:58210"/>
    </cofactor>
</comment>
<dbReference type="GO" id="GO:0005886">
    <property type="term" value="C:plasma membrane"/>
    <property type="evidence" value="ECO:0007669"/>
    <property type="project" value="TreeGrafter"/>
</dbReference>
<keyword evidence="3" id="KW-0285">Flavoprotein</keyword>
<dbReference type="InterPro" id="IPR050074">
    <property type="entry name" value="DHO_dehydrogenase"/>
</dbReference>
<feature type="non-terminal residue" evidence="8">
    <location>
        <position position="1"/>
    </location>
</feature>
<keyword evidence="6" id="KW-0560">Oxidoreductase</keyword>
<gene>
    <name evidence="8" type="ORF">HKB21_01960</name>
</gene>
<dbReference type="PANTHER" id="PTHR48109:SF4">
    <property type="entry name" value="DIHYDROOROTATE DEHYDROGENASE (QUINONE), MITOCHONDRIAL"/>
    <property type="match status" value="1"/>
</dbReference>
<dbReference type="Proteomes" id="UP000555836">
    <property type="component" value="Unassembled WGS sequence"/>
</dbReference>
<feature type="domain" description="Dihydroorotate dehydrogenase catalytic" evidence="7">
    <location>
        <begin position="2"/>
        <end position="88"/>
    </location>
</feature>
<comment type="caution">
    <text evidence="8">The sequence shown here is derived from an EMBL/GenBank/DDBJ whole genome shotgun (WGS) entry which is preliminary data.</text>
</comment>
<dbReference type="InterPro" id="IPR005720">
    <property type="entry name" value="Dihydroorotate_DH_cat"/>
</dbReference>
<evidence type="ECO:0000256" key="2">
    <source>
        <dbReference type="ARBA" id="ARBA00004725"/>
    </source>
</evidence>
<dbReference type="AlphaFoldDB" id="A0A7Y0S194"/>
<evidence type="ECO:0000313" key="9">
    <source>
        <dbReference type="Proteomes" id="UP000555836"/>
    </source>
</evidence>
<evidence type="ECO:0000256" key="1">
    <source>
        <dbReference type="ARBA" id="ARBA00001917"/>
    </source>
</evidence>
<organism evidence="8 9">
    <name type="scientific">Vibrio parahaemolyticus</name>
    <dbReference type="NCBI Taxonomy" id="670"/>
    <lineage>
        <taxon>Bacteria</taxon>
        <taxon>Pseudomonadati</taxon>
        <taxon>Pseudomonadota</taxon>
        <taxon>Gammaproteobacteria</taxon>
        <taxon>Vibrionales</taxon>
        <taxon>Vibrionaceae</taxon>
        <taxon>Vibrio</taxon>
    </lineage>
</organism>
<evidence type="ECO:0000256" key="5">
    <source>
        <dbReference type="ARBA" id="ARBA00022975"/>
    </source>
</evidence>
<evidence type="ECO:0000256" key="3">
    <source>
        <dbReference type="ARBA" id="ARBA00022630"/>
    </source>
</evidence>
<keyword evidence="4" id="KW-0288">FMN</keyword>
<dbReference type="PANTHER" id="PTHR48109">
    <property type="entry name" value="DIHYDROOROTATE DEHYDROGENASE (QUINONE), MITOCHONDRIAL-RELATED"/>
    <property type="match status" value="1"/>
</dbReference>
<proteinExistence type="predicted"/>
<dbReference type="GO" id="GO:0009220">
    <property type="term" value="P:pyrimidine ribonucleotide biosynthetic process"/>
    <property type="evidence" value="ECO:0007669"/>
    <property type="project" value="TreeGrafter"/>
</dbReference>
<dbReference type="InterPro" id="IPR013785">
    <property type="entry name" value="Aldolase_TIM"/>
</dbReference>
<evidence type="ECO:0000313" key="8">
    <source>
        <dbReference type="EMBL" id="NMU24388.1"/>
    </source>
</evidence>
<sequence length="89" mass="9823">YEYAGYIAVNISSPNTPGLRSLQYGEALDELLSELKAKQAELSEKYNKYVPLALKIAPDLSDDEICQICDSLLKNNIDGVIATNTTLDR</sequence>
<feature type="non-terminal residue" evidence="8">
    <location>
        <position position="89"/>
    </location>
</feature>